<dbReference type="EMBL" id="AAMHCR010000093">
    <property type="protein sequence ID" value="EDH3028934.1"/>
    <property type="molecule type" value="Genomic_DNA"/>
</dbReference>
<dbReference type="PANTHER" id="PTHR39427:SF1">
    <property type="entry name" value="PTS SYSTEM GLUCITOL_SORBITOL-SPECIFIC EIIB COMPONENT"/>
    <property type="match status" value="1"/>
</dbReference>
<dbReference type="InterPro" id="IPR011618">
    <property type="entry name" value="PTS_EIIBC_GUT_N"/>
</dbReference>
<protein>
    <submittedName>
        <fullName evidence="5">PTS sorbitol transporter subunit IIB</fullName>
    </submittedName>
</protein>
<dbReference type="GO" id="GO:0016020">
    <property type="term" value="C:membrane"/>
    <property type="evidence" value="ECO:0007669"/>
    <property type="project" value="InterPro"/>
</dbReference>
<dbReference type="Pfam" id="PF07663">
    <property type="entry name" value="EIIBC-GUT_C"/>
    <property type="match status" value="1"/>
</dbReference>
<sequence>MNILHIPPGPGGYGKGLWLPISSGKKVLSLTGREIHPLAIEIGALTQSEVVNGFSCVPSDEELLCVVINCGGSLRCGLYPKKHIPTINVLPTGKAGPLAAYITEDNYVSGVTLAQLQQPEMQQNDDRYGSPSVGGTATERGSTATGSEHQPPEQSMARLVRLVEKTGTATGQVIALLFAASREAVDVSLRNVIPFMAFVSVLIAVVQETALGSLIAHALTPLANSLWGLVLLSFICGIPFLSPILGPGAAISQVIGVMIGTQIGAGNISPAFALPALFAINVQVGCDFVPVGLSMQEAKPETIAKGVPAFLLSRQLTGPLAVIIGWAFSLGLF</sequence>
<dbReference type="GO" id="GO:0008982">
    <property type="term" value="F:protein-N(PI)-phosphohistidine-sugar phosphotransferase activity"/>
    <property type="evidence" value="ECO:0007669"/>
    <property type="project" value="InterPro"/>
</dbReference>
<dbReference type="PANTHER" id="PTHR39427">
    <property type="match status" value="1"/>
</dbReference>
<feature type="domain" description="PTS EIIB type-5" evidence="4">
    <location>
        <begin position="1"/>
        <end position="193"/>
    </location>
</feature>
<dbReference type="EMBL" id="AAGSEK010000003">
    <property type="protein sequence ID" value="EBR4140402.1"/>
    <property type="molecule type" value="Genomic_DNA"/>
</dbReference>
<evidence type="ECO:0000256" key="1">
    <source>
        <dbReference type="PROSITE-ProRule" id="PRU00425"/>
    </source>
</evidence>
<evidence type="ECO:0000259" key="4">
    <source>
        <dbReference type="PROSITE" id="PS51102"/>
    </source>
</evidence>
<feature type="transmembrane region" description="Helical" evidence="3">
    <location>
        <begin position="225"/>
        <end position="245"/>
    </location>
</feature>
<keyword evidence="3" id="KW-0472">Membrane</keyword>
<dbReference type="AlphaFoldDB" id="A0A5U7LLZ9"/>
<organism evidence="5">
    <name type="scientific">Salmonella enterica</name>
    <name type="common">Salmonella choleraesuis</name>
    <dbReference type="NCBI Taxonomy" id="28901"/>
    <lineage>
        <taxon>Bacteria</taxon>
        <taxon>Pseudomonadati</taxon>
        <taxon>Pseudomonadota</taxon>
        <taxon>Gammaproteobacteria</taxon>
        <taxon>Enterobacterales</taxon>
        <taxon>Enterobacteriaceae</taxon>
        <taxon>Salmonella</taxon>
    </lineage>
</organism>
<feature type="compositionally biased region" description="Polar residues" evidence="2">
    <location>
        <begin position="133"/>
        <end position="148"/>
    </location>
</feature>
<accession>A0A5U7LLZ9</accession>
<evidence type="ECO:0000313" key="6">
    <source>
        <dbReference type="EMBL" id="EDH3028934.1"/>
    </source>
</evidence>
<dbReference type="InterPro" id="IPR004702">
    <property type="entry name" value="PTS_sorb_EIIBC"/>
</dbReference>
<comment type="caution">
    <text evidence="5">The sequence shown here is derived from an EMBL/GenBank/DDBJ whole genome shotgun (WGS) entry which is preliminary data.</text>
</comment>
<feature type="region of interest" description="Disordered" evidence="2">
    <location>
        <begin position="119"/>
        <end position="152"/>
    </location>
</feature>
<feature type="modified residue" description="Phosphocysteine; by EIIA" evidence="1">
    <location>
        <position position="70"/>
    </location>
</feature>
<reference evidence="5" key="1">
    <citation type="submission" date="2018-07" db="EMBL/GenBank/DDBJ databases">
        <authorList>
            <consortium name="PulseNet: The National Subtyping Network for Foodborne Disease Surveillance"/>
            <person name="Tarr C.L."/>
            <person name="Trees E."/>
            <person name="Katz L.S."/>
            <person name="Carleton-Romer H.A."/>
            <person name="Stroika S."/>
            <person name="Kucerova Z."/>
            <person name="Roache K.F."/>
            <person name="Sabol A.L."/>
            <person name="Besser J."/>
            <person name="Gerner-Smidt P."/>
        </authorList>
    </citation>
    <scope>NUCLEOTIDE SEQUENCE</scope>
    <source>
        <strain evidence="5">PNUSAS006765</strain>
        <strain evidence="6">PNUSAS109927</strain>
    </source>
</reference>
<feature type="transmembrane region" description="Helical" evidence="3">
    <location>
        <begin position="192"/>
        <end position="219"/>
    </location>
</feature>
<dbReference type="InterPro" id="IPR011638">
    <property type="entry name" value="PTS_EIIBC_GUT_C"/>
</dbReference>
<evidence type="ECO:0000256" key="2">
    <source>
        <dbReference type="SAM" id="MobiDB-lite"/>
    </source>
</evidence>
<name>A0A5U7LLZ9_SALER</name>
<evidence type="ECO:0000256" key="3">
    <source>
        <dbReference type="SAM" id="Phobius"/>
    </source>
</evidence>
<evidence type="ECO:0000313" key="5">
    <source>
        <dbReference type="EMBL" id="EBR4140402.1"/>
    </source>
</evidence>
<keyword evidence="3" id="KW-0812">Transmembrane</keyword>
<dbReference type="GO" id="GO:0009401">
    <property type="term" value="P:phosphoenolpyruvate-dependent sugar phosphotransferase system"/>
    <property type="evidence" value="ECO:0007669"/>
    <property type="project" value="InterPro"/>
</dbReference>
<dbReference type="PROSITE" id="PS51102">
    <property type="entry name" value="PTS_EIIB_TYPE_5"/>
    <property type="match status" value="1"/>
</dbReference>
<proteinExistence type="predicted"/>
<dbReference type="Pfam" id="PF03612">
    <property type="entry name" value="EIIBC-GUT_N"/>
    <property type="match status" value="1"/>
</dbReference>
<keyword evidence="3" id="KW-1133">Transmembrane helix</keyword>
<gene>
    <name evidence="5" type="ORF">BVJ40_03355</name>
    <name evidence="6" type="ORF">GC818_20685</name>
</gene>